<keyword evidence="1" id="KW-0472">Membrane</keyword>
<sequence length="251" mass="26998">MPFTLSHPAAVIPIARGRMVPSALVLGSMAPDLPYFLSMGEWRGATHEPLGLVTIDIAMGILLFAVFHLLWKHPLVALAPVRFRRRLAGPADGLRRSMLVWVPPSLLAGSATHVLWDAFTHRRHSFAESMPWLVTTSVAGLEAYRWLQYGSGVIGGVIILVWLHRWSRRAATMPEDPAGLPGRMALAVVGGLLASAVAGGILGAITLINQPDLPRTIHMTAASGVIGSICGGTMALTAYALVFGVTRRRRH</sequence>
<gene>
    <name evidence="2" type="ORF">GCM10010191_23190</name>
</gene>
<protein>
    <submittedName>
        <fullName evidence="2">DUF4184 family protein</fullName>
    </submittedName>
</protein>
<dbReference type="Pfam" id="PF13803">
    <property type="entry name" value="DUF4184"/>
    <property type="match status" value="1"/>
</dbReference>
<organism evidence="2 3">
    <name type="scientific">Actinomadura vinacea</name>
    <dbReference type="NCBI Taxonomy" id="115336"/>
    <lineage>
        <taxon>Bacteria</taxon>
        <taxon>Bacillati</taxon>
        <taxon>Actinomycetota</taxon>
        <taxon>Actinomycetes</taxon>
        <taxon>Streptosporangiales</taxon>
        <taxon>Thermomonosporaceae</taxon>
        <taxon>Actinomadura</taxon>
    </lineage>
</organism>
<evidence type="ECO:0000313" key="3">
    <source>
        <dbReference type="Proteomes" id="UP001501231"/>
    </source>
</evidence>
<evidence type="ECO:0000313" key="2">
    <source>
        <dbReference type="EMBL" id="GAA2412929.1"/>
    </source>
</evidence>
<dbReference type="InterPro" id="IPR025238">
    <property type="entry name" value="DUF4184"/>
</dbReference>
<dbReference type="RefSeq" id="WP_344588753.1">
    <property type="nucleotide sequence ID" value="NZ_BAAARW010000008.1"/>
</dbReference>
<dbReference type="Proteomes" id="UP001501231">
    <property type="component" value="Unassembled WGS sequence"/>
</dbReference>
<feature type="transmembrane region" description="Helical" evidence="1">
    <location>
        <begin position="50"/>
        <end position="71"/>
    </location>
</feature>
<proteinExistence type="predicted"/>
<keyword evidence="3" id="KW-1185">Reference proteome</keyword>
<keyword evidence="1" id="KW-0812">Transmembrane</keyword>
<feature type="transmembrane region" description="Helical" evidence="1">
    <location>
        <begin position="146"/>
        <end position="163"/>
    </location>
</feature>
<name>A0ABN3IST9_9ACTN</name>
<comment type="caution">
    <text evidence="2">The sequence shown here is derived from an EMBL/GenBank/DDBJ whole genome shotgun (WGS) entry which is preliminary data.</text>
</comment>
<keyword evidence="1" id="KW-1133">Transmembrane helix</keyword>
<feature type="transmembrane region" description="Helical" evidence="1">
    <location>
        <begin position="220"/>
        <end position="245"/>
    </location>
</feature>
<reference evidence="3" key="1">
    <citation type="journal article" date="2019" name="Int. J. Syst. Evol. Microbiol.">
        <title>The Global Catalogue of Microorganisms (GCM) 10K type strain sequencing project: providing services to taxonomists for standard genome sequencing and annotation.</title>
        <authorList>
            <consortium name="The Broad Institute Genomics Platform"/>
            <consortium name="The Broad Institute Genome Sequencing Center for Infectious Disease"/>
            <person name="Wu L."/>
            <person name="Ma J."/>
        </authorList>
    </citation>
    <scope>NUCLEOTIDE SEQUENCE [LARGE SCALE GENOMIC DNA]</scope>
    <source>
        <strain evidence="3">JCM 3325</strain>
    </source>
</reference>
<dbReference type="EMBL" id="BAAARW010000008">
    <property type="protein sequence ID" value="GAA2412929.1"/>
    <property type="molecule type" value="Genomic_DNA"/>
</dbReference>
<accession>A0ABN3IST9</accession>
<evidence type="ECO:0000256" key="1">
    <source>
        <dbReference type="SAM" id="Phobius"/>
    </source>
</evidence>
<feature type="transmembrane region" description="Helical" evidence="1">
    <location>
        <begin position="184"/>
        <end position="208"/>
    </location>
</feature>